<evidence type="ECO:0000256" key="4">
    <source>
        <dbReference type="ARBA" id="ARBA00022989"/>
    </source>
</evidence>
<evidence type="ECO:0000256" key="5">
    <source>
        <dbReference type="ARBA" id="ARBA00023136"/>
    </source>
</evidence>
<reference evidence="8 9" key="1">
    <citation type="submission" date="2018-07" db="EMBL/GenBank/DDBJ databases">
        <title>Bacillus sp. YLB-04 draft genome sequence.</title>
        <authorList>
            <person name="Yu L."/>
            <person name="Tang X."/>
        </authorList>
    </citation>
    <scope>NUCLEOTIDE SEQUENCE [LARGE SCALE GENOMIC DNA]</scope>
    <source>
        <strain evidence="8 9">YLB-04</strain>
    </source>
</reference>
<dbReference type="EMBL" id="QNQT01000003">
    <property type="protein sequence ID" value="RDU37070.1"/>
    <property type="molecule type" value="Genomic_DNA"/>
</dbReference>
<keyword evidence="9" id="KW-1185">Reference proteome</keyword>
<protein>
    <submittedName>
        <fullName evidence="8">EamA/RhaT family transporter</fullName>
    </submittedName>
</protein>
<keyword evidence="5 6" id="KW-0472">Membrane</keyword>
<evidence type="ECO:0000313" key="9">
    <source>
        <dbReference type="Proteomes" id="UP000257144"/>
    </source>
</evidence>
<feature type="transmembrane region" description="Helical" evidence="6">
    <location>
        <begin position="67"/>
        <end position="87"/>
    </location>
</feature>
<dbReference type="SUPFAM" id="SSF103481">
    <property type="entry name" value="Multidrug resistance efflux transporter EmrE"/>
    <property type="match status" value="2"/>
</dbReference>
<dbReference type="RefSeq" id="WP_115451898.1">
    <property type="nucleotide sequence ID" value="NZ_QNQT01000003.1"/>
</dbReference>
<feature type="transmembrane region" description="Helical" evidence="6">
    <location>
        <begin position="268"/>
        <end position="284"/>
    </location>
</feature>
<comment type="subcellular location">
    <subcellularLocation>
        <location evidence="1">Endomembrane system</location>
        <topology evidence="1">Multi-pass membrane protein</topology>
    </subcellularLocation>
</comment>
<feature type="domain" description="EamA" evidence="7">
    <location>
        <begin position="151"/>
        <end position="284"/>
    </location>
</feature>
<comment type="similarity">
    <text evidence="2">Belongs to the EamA transporter family.</text>
</comment>
<feature type="transmembrane region" description="Helical" evidence="6">
    <location>
        <begin position="180"/>
        <end position="198"/>
    </location>
</feature>
<dbReference type="PANTHER" id="PTHR32322:SF2">
    <property type="entry name" value="EAMA DOMAIN-CONTAINING PROTEIN"/>
    <property type="match status" value="1"/>
</dbReference>
<dbReference type="AlphaFoldDB" id="A0A3D8GRF8"/>
<dbReference type="Proteomes" id="UP000257144">
    <property type="component" value="Unassembled WGS sequence"/>
</dbReference>
<name>A0A3D8GRF8_9BACI</name>
<dbReference type="OrthoDB" id="510638at2"/>
<organism evidence="8 9">
    <name type="scientific">Neobacillus piezotolerans</name>
    <dbReference type="NCBI Taxonomy" id="2259171"/>
    <lineage>
        <taxon>Bacteria</taxon>
        <taxon>Bacillati</taxon>
        <taxon>Bacillota</taxon>
        <taxon>Bacilli</taxon>
        <taxon>Bacillales</taxon>
        <taxon>Bacillaceae</taxon>
        <taxon>Neobacillus</taxon>
    </lineage>
</organism>
<keyword evidence="3 6" id="KW-0812">Transmembrane</keyword>
<feature type="transmembrane region" description="Helical" evidence="6">
    <location>
        <begin position="210"/>
        <end position="233"/>
    </location>
</feature>
<feature type="domain" description="EamA" evidence="7">
    <location>
        <begin position="8"/>
        <end position="136"/>
    </location>
</feature>
<evidence type="ECO:0000256" key="1">
    <source>
        <dbReference type="ARBA" id="ARBA00004127"/>
    </source>
</evidence>
<accession>A0A3D8GRF8</accession>
<feature type="transmembrane region" description="Helical" evidence="6">
    <location>
        <begin position="93"/>
        <end position="111"/>
    </location>
</feature>
<dbReference type="InterPro" id="IPR050638">
    <property type="entry name" value="AA-Vitamin_Transporters"/>
</dbReference>
<feature type="transmembrane region" description="Helical" evidence="6">
    <location>
        <begin position="38"/>
        <end position="55"/>
    </location>
</feature>
<dbReference type="GO" id="GO:0016020">
    <property type="term" value="C:membrane"/>
    <property type="evidence" value="ECO:0007669"/>
    <property type="project" value="UniProtKB-SubCell"/>
</dbReference>
<feature type="transmembrane region" description="Helical" evidence="6">
    <location>
        <begin position="245"/>
        <end position="262"/>
    </location>
</feature>
<dbReference type="Pfam" id="PF00892">
    <property type="entry name" value="EamA"/>
    <property type="match status" value="2"/>
</dbReference>
<evidence type="ECO:0000313" key="8">
    <source>
        <dbReference type="EMBL" id="RDU37070.1"/>
    </source>
</evidence>
<dbReference type="PANTHER" id="PTHR32322">
    <property type="entry name" value="INNER MEMBRANE TRANSPORTER"/>
    <property type="match status" value="1"/>
</dbReference>
<dbReference type="InterPro" id="IPR037185">
    <property type="entry name" value="EmrE-like"/>
</dbReference>
<gene>
    <name evidence="8" type="ORF">DRW41_10315</name>
</gene>
<dbReference type="InterPro" id="IPR000620">
    <property type="entry name" value="EamA_dom"/>
</dbReference>
<comment type="caution">
    <text evidence="8">The sequence shown here is derived from an EMBL/GenBank/DDBJ whole genome shotgun (WGS) entry which is preliminary data.</text>
</comment>
<keyword evidence="4 6" id="KW-1133">Transmembrane helix</keyword>
<evidence type="ECO:0000256" key="6">
    <source>
        <dbReference type="SAM" id="Phobius"/>
    </source>
</evidence>
<feature type="transmembrane region" description="Helical" evidence="6">
    <location>
        <begin position="147"/>
        <end position="168"/>
    </location>
</feature>
<evidence type="ECO:0000259" key="7">
    <source>
        <dbReference type="Pfam" id="PF00892"/>
    </source>
</evidence>
<evidence type="ECO:0000256" key="3">
    <source>
        <dbReference type="ARBA" id="ARBA00022692"/>
    </source>
</evidence>
<evidence type="ECO:0000256" key="2">
    <source>
        <dbReference type="ARBA" id="ARBA00007362"/>
    </source>
</evidence>
<proteinExistence type="inferred from homology"/>
<feature type="transmembrane region" description="Helical" evidence="6">
    <location>
        <begin position="123"/>
        <end position="141"/>
    </location>
</feature>
<sequence>MKLKELAVLFALAALFGSSFLFVRIASPVIGPFLTSQGRVTFAALALLAIALFFKKPVHLRKRWKQYFIIGALNSAIPFTLVSLAALHLNASILAIINAMTPFFTAIAVWVWMKERLIFSKGLGIILGLIGVVITVGWSPVEPSLEVLLASLCSLLSTVSYAFGGVFAKKTFNNCSPLSVAFGQLMGATLLLIPITLAGSQGQTINMTPVVLYSVLGVAVFSTAFGYLLYYFLIEHVGPTKTVTVTFLIPPFGMVWGAIVLHEQITDGMIAGLFIILGSLALITRK</sequence>